<evidence type="ECO:0000313" key="2">
    <source>
        <dbReference type="EMBL" id="MPM31564.1"/>
    </source>
</evidence>
<dbReference type="EMBL" id="VSSQ01006110">
    <property type="protein sequence ID" value="MPM31564.1"/>
    <property type="molecule type" value="Genomic_DNA"/>
</dbReference>
<accession>A0A644Z036</accession>
<proteinExistence type="predicted"/>
<comment type="caution">
    <text evidence="2">The sequence shown here is derived from an EMBL/GenBank/DDBJ whole genome shotgun (WGS) entry which is preliminary data.</text>
</comment>
<evidence type="ECO:0000256" key="1">
    <source>
        <dbReference type="SAM" id="Coils"/>
    </source>
</evidence>
<organism evidence="2">
    <name type="scientific">bioreactor metagenome</name>
    <dbReference type="NCBI Taxonomy" id="1076179"/>
    <lineage>
        <taxon>unclassified sequences</taxon>
        <taxon>metagenomes</taxon>
        <taxon>ecological metagenomes</taxon>
    </lineage>
</organism>
<gene>
    <name evidence="2" type="ORF">SDC9_78120</name>
</gene>
<keyword evidence="1" id="KW-0175">Coiled coil</keyword>
<dbReference type="AlphaFoldDB" id="A0A644Z036"/>
<feature type="coiled-coil region" evidence="1">
    <location>
        <begin position="47"/>
        <end position="88"/>
    </location>
</feature>
<name>A0A644Z036_9ZZZZ</name>
<reference evidence="2" key="1">
    <citation type="submission" date="2019-08" db="EMBL/GenBank/DDBJ databases">
        <authorList>
            <person name="Kucharzyk K."/>
            <person name="Murdoch R.W."/>
            <person name="Higgins S."/>
            <person name="Loffler F."/>
        </authorList>
    </citation>
    <scope>NUCLEOTIDE SEQUENCE</scope>
</reference>
<protein>
    <submittedName>
        <fullName evidence="2">Uncharacterized protein</fullName>
    </submittedName>
</protein>
<sequence>MKNNLRKVVKNTSNDYICVNFCFSMTEEKKKLLTDLEFRVRQVMYMCDTLKEENIRLKSDLQVTQQQFAEKTEQLNQLKTKYDSLKTARTITAASVDVKIAKNKLSKLVREVDKCINLLNS</sequence>